<dbReference type="EMBL" id="VCGU01000458">
    <property type="protein sequence ID" value="TRY63407.1"/>
    <property type="molecule type" value="Genomic_DNA"/>
</dbReference>
<gene>
    <name evidence="3" type="ORF">TCAL_00464</name>
</gene>
<proteinExistence type="predicted"/>
<keyword evidence="2" id="KW-0812">Transmembrane</keyword>
<evidence type="ECO:0000313" key="3">
    <source>
        <dbReference type="EMBL" id="TRY63407.1"/>
    </source>
</evidence>
<feature type="transmembrane region" description="Helical" evidence="2">
    <location>
        <begin position="198"/>
        <end position="220"/>
    </location>
</feature>
<keyword evidence="4" id="KW-1185">Reference proteome</keyword>
<name>A0A553ND97_TIGCA</name>
<feature type="transmembrane region" description="Helical" evidence="2">
    <location>
        <begin position="232"/>
        <end position="253"/>
    </location>
</feature>
<feature type="compositionally biased region" description="Low complexity" evidence="1">
    <location>
        <begin position="17"/>
        <end position="31"/>
    </location>
</feature>
<dbReference type="Proteomes" id="UP000318571">
    <property type="component" value="Chromosome 10"/>
</dbReference>
<reference evidence="3 4" key="1">
    <citation type="journal article" date="2018" name="Nat. Ecol. Evol.">
        <title>Genomic signatures of mitonuclear coevolution across populations of Tigriopus californicus.</title>
        <authorList>
            <person name="Barreto F.S."/>
            <person name="Watson E.T."/>
            <person name="Lima T.G."/>
            <person name="Willett C.S."/>
            <person name="Edmands S."/>
            <person name="Li W."/>
            <person name="Burton R.S."/>
        </authorList>
    </citation>
    <scope>NUCLEOTIDE SEQUENCE [LARGE SCALE GENOMIC DNA]</scope>
    <source>
        <strain evidence="3 4">San Diego</strain>
    </source>
</reference>
<keyword evidence="2" id="KW-0472">Membrane</keyword>
<dbReference type="AlphaFoldDB" id="A0A553ND97"/>
<organism evidence="3 4">
    <name type="scientific">Tigriopus californicus</name>
    <name type="common">Marine copepod</name>
    <dbReference type="NCBI Taxonomy" id="6832"/>
    <lineage>
        <taxon>Eukaryota</taxon>
        <taxon>Metazoa</taxon>
        <taxon>Ecdysozoa</taxon>
        <taxon>Arthropoda</taxon>
        <taxon>Crustacea</taxon>
        <taxon>Multicrustacea</taxon>
        <taxon>Hexanauplia</taxon>
        <taxon>Copepoda</taxon>
        <taxon>Harpacticoida</taxon>
        <taxon>Harpacticidae</taxon>
        <taxon>Tigriopus</taxon>
    </lineage>
</organism>
<evidence type="ECO:0000256" key="2">
    <source>
        <dbReference type="SAM" id="Phobius"/>
    </source>
</evidence>
<feature type="transmembrane region" description="Helical" evidence="2">
    <location>
        <begin position="133"/>
        <end position="155"/>
    </location>
</feature>
<evidence type="ECO:0000313" key="4">
    <source>
        <dbReference type="Proteomes" id="UP000318571"/>
    </source>
</evidence>
<accession>A0A553ND97</accession>
<evidence type="ECO:0000256" key="1">
    <source>
        <dbReference type="SAM" id="MobiDB-lite"/>
    </source>
</evidence>
<sequence length="364" mass="40375">METSGASFGTPSTQKASISVPRSSSSTSCSSECTVVLDPGTESDDYSVCSECYRGFEDPMASDFNTLRRQYFQNLESNRIPPSTSEPPAYEVPQAWSMTSRAVPWLPLGWNRSPMGQWSWGSKRCWSISSASCVMIVGILGVAITVALCVAYGIIQVPSIREQLALYPYVSFFLPEPGSPSYNIGGFSPDEILYKVELALVITALIISLITHSLLTYGACREKASCLMPWMVVQVFFMIGLLVAAFLIILLVKPNVFKWFSLIPLACWIIAIVTWKMVLDHIQLIRKRRSCNYINPPLMSSPMFSSGMGLSPPPMIPSQSTFNPQGLICDSRHLYPMSMELDNGNGSDRTRSYRSYSKFDGFTL</sequence>
<feature type="compositionally biased region" description="Polar residues" evidence="1">
    <location>
        <begin position="1"/>
        <end position="16"/>
    </location>
</feature>
<protein>
    <submittedName>
        <fullName evidence="3">Uncharacterized protein</fullName>
    </submittedName>
</protein>
<feature type="region of interest" description="Disordered" evidence="1">
    <location>
        <begin position="1"/>
        <end position="32"/>
    </location>
</feature>
<feature type="transmembrane region" description="Helical" evidence="2">
    <location>
        <begin position="259"/>
        <end position="279"/>
    </location>
</feature>
<keyword evidence="2" id="KW-1133">Transmembrane helix</keyword>
<comment type="caution">
    <text evidence="3">The sequence shown here is derived from an EMBL/GenBank/DDBJ whole genome shotgun (WGS) entry which is preliminary data.</text>
</comment>